<dbReference type="AlphaFoldDB" id="A0A0K2SVP3"/>
<protein>
    <submittedName>
        <fullName evidence="1">Uncharacterized protein</fullName>
    </submittedName>
</protein>
<dbReference type="EMBL" id="HACA01000199">
    <property type="protein sequence ID" value="CDW17560.1"/>
    <property type="molecule type" value="Transcribed_RNA"/>
</dbReference>
<sequence length="155" mass="16970">MEVMVSSSSPGLFFEIFTKFPSKDSSNSLSTPYTSDVDNEALDEVEVLPRPPCIISSLSSCPLGFQLCLYLTLREPPLDLKMDLLEVLFVIEEVIVKLSSFSLIEEVVRVFVLDSEINLSKGNDCDASGLEGLDNSGTLFFSLVRGGESVSFKSI</sequence>
<organism evidence="1">
    <name type="scientific">Lepeophtheirus salmonis</name>
    <name type="common">Salmon louse</name>
    <name type="synonym">Caligus salmonis</name>
    <dbReference type="NCBI Taxonomy" id="72036"/>
    <lineage>
        <taxon>Eukaryota</taxon>
        <taxon>Metazoa</taxon>
        <taxon>Ecdysozoa</taxon>
        <taxon>Arthropoda</taxon>
        <taxon>Crustacea</taxon>
        <taxon>Multicrustacea</taxon>
        <taxon>Hexanauplia</taxon>
        <taxon>Copepoda</taxon>
        <taxon>Siphonostomatoida</taxon>
        <taxon>Caligidae</taxon>
        <taxon>Lepeophtheirus</taxon>
    </lineage>
</organism>
<evidence type="ECO:0000313" key="1">
    <source>
        <dbReference type="EMBL" id="CDW17560.1"/>
    </source>
</evidence>
<reference evidence="1" key="1">
    <citation type="submission" date="2014-05" db="EMBL/GenBank/DDBJ databases">
        <authorList>
            <person name="Chronopoulou M."/>
        </authorList>
    </citation>
    <scope>NUCLEOTIDE SEQUENCE</scope>
    <source>
        <tissue evidence="1">Whole organism</tissue>
    </source>
</reference>
<accession>A0A0K2SVP3</accession>
<proteinExistence type="predicted"/>
<name>A0A0K2SVP3_LEPSM</name>